<evidence type="ECO:0000313" key="1">
    <source>
        <dbReference type="EMBL" id="GGJ82105.1"/>
    </source>
</evidence>
<evidence type="ECO:0000313" key="2">
    <source>
        <dbReference type="Proteomes" id="UP000660265"/>
    </source>
</evidence>
<dbReference type="RefSeq" id="WP_189106246.1">
    <property type="nucleotide sequence ID" value="NZ_BMMV01000003.1"/>
</dbReference>
<accession>A0ABQ2E090</accession>
<protein>
    <submittedName>
        <fullName evidence="1">Uncharacterized protein</fullName>
    </submittedName>
</protein>
<dbReference type="Proteomes" id="UP000660265">
    <property type="component" value="Unassembled WGS sequence"/>
</dbReference>
<keyword evidence="2" id="KW-1185">Reference proteome</keyword>
<gene>
    <name evidence="1" type="ORF">GCM10011583_12080</name>
</gene>
<reference evidence="2" key="1">
    <citation type="journal article" date="2019" name="Int. J. Syst. Evol. Microbiol.">
        <title>The Global Catalogue of Microorganisms (GCM) 10K type strain sequencing project: providing services to taxonomists for standard genome sequencing and annotation.</title>
        <authorList>
            <consortium name="The Broad Institute Genomics Platform"/>
            <consortium name="The Broad Institute Genome Sequencing Center for Infectious Disease"/>
            <person name="Wu L."/>
            <person name="Ma J."/>
        </authorList>
    </citation>
    <scope>NUCLEOTIDE SEQUENCE [LARGE SCALE GENOMIC DNA]</scope>
    <source>
        <strain evidence="2">CGMCC 4.7275</strain>
    </source>
</reference>
<comment type="caution">
    <text evidence="1">The sequence shown here is derived from an EMBL/GenBank/DDBJ whole genome shotgun (WGS) entry which is preliminary data.</text>
</comment>
<organism evidence="1 2">
    <name type="scientific">Streptomyces camponoticapitis</name>
    <dbReference type="NCBI Taxonomy" id="1616125"/>
    <lineage>
        <taxon>Bacteria</taxon>
        <taxon>Bacillati</taxon>
        <taxon>Actinomycetota</taxon>
        <taxon>Actinomycetes</taxon>
        <taxon>Kitasatosporales</taxon>
        <taxon>Streptomycetaceae</taxon>
        <taxon>Streptomyces</taxon>
    </lineage>
</organism>
<proteinExistence type="predicted"/>
<name>A0ABQ2E090_9ACTN</name>
<dbReference type="EMBL" id="BMMV01000003">
    <property type="protein sequence ID" value="GGJ82105.1"/>
    <property type="molecule type" value="Genomic_DNA"/>
</dbReference>
<sequence length="134" mass="13980">MEWHAGMTITAERLMNRDLEEEVTVGAVAATGWSISSFEGRRKSGVTTVNLLVTRTGADVAQSAADSGNIAGDPAVCTLPVDWRPPATANGLFGNGVVDGEFSVNIAGVIIIRSISGNAGIVTGTNTRIFCTWL</sequence>